<reference evidence="2" key="1">
    <citation type="journal article" date="2018" name="Nat. Genet.">
        <title>Extensive intraspecific gene order and gene structural variations between Mo17 and other maize genomes.</title>
        <authorList>
            <person name="Sun S."/>
            <person name="Zhou Y."/>
            <person name="Chen J."/>
            <person name="Shi J."/>
            <person name="Zhao H."/>
            <person name="Zhao H."/>
            <person name="Song W."/>
            <person name="Zhang M."/>
            <person name="Cui Y."/>
            <person name="Dong X."/>
            <person name="Liu H."/>
            <person name="Ma X."/>
            <person name="Jiao Y."/>
            <person name="Wang B."/>
            <person name="Wei X."/>
            <person name="Stein J.C."/>
            <person name="Glaubitz J.C."/>
            <person name="Lu F."/>
            <person name="Yu G."/>
            <person name="Liang C."/>
            <person name="Fengler K."/>
            <person name="Li B."/>
            <person name="Rafalski A."/>
            <person name="Schnable P.S."/>
            <person name="Ware D.H."/>
            <person name="Buckler E.S."/>
            <person name="Lai J."/>
        </authorList>
    </citation>
    <scope>NUCLEOTIDE SEQUENCE [LARGE SCALE GENOMIC DNA]</scope>
    <source>
        <tissue evidence="2">Seedling</tissue>
    </source>
</reference>
<evidence type="ECO:0000256" key="1">
    <source>
        <dbReference type="SAM" id="MobiDB-lite"/>
    </source>
</evidence>
<feature type="compositionally biased region" description="Basic and acidic residues" evidence="1">
    <location>
        <begin position="116"/>
        <end position="134"/>
    </location>
</feature>
<sequence>MSYSGSRRSAVSQYPVSLLQTLLDKLFGGDSPYVGFPPEHTTTGVMTRIDLVYNVNISAFGNHVTFVIESGENLTYNFDVLNVGGFVLYSWSWQRQGVRSRWITMAAVGRKHEVRGGGRSEEADHGCELVEHSEKRKRRRRPGREGEVADACRDKCRDVNRGGTVKLREHNKTVVF</sequence>
<dbReference type="Proteomes" id="UP000251960">
    <property type="component" value="Chromosome 3"/>
</dbReference>
<proteinExistence type="predicted"/>
<comment type="caution">
    <text evidence="2">The sequence shown here is derived from an EMBL/GenBank/DDBJ whole genome shotgun (WGS) entry which is preliminary data.</text>
</comment>
<accession>A0A3L6FEQ3</accession>
<name>A0A3L6FEQ3_MAIZE</name>
<organism evidence="2">
    <name type="scientific">Zea mays</name>
    <name type="common">Maize</name>
    <dbReference type="NCBI Taxonomy" id="4577"/>
    <lineage>
        <taxon>Eukaryota</taxon>
        <taxon>Viridiplantae</taxon>
        <taxon>Streptophyta</taxon>
        <taxon>Embryophyta</taxon>
        <taxon>Tracheophyta</taxon>
        <taxon>Spermatophyta</taxon>
        <taxon>Magnoliopsida</taxon>
        <taxon>Liliopsida</taxon>
        <taxon>Poales</taxon>
        <taxon>Poaceae</taxon>
        <taxon>PACMAD clade</taxon>
        <taxon>Panicoideae</taxon>
        <taxon>Andropogonodae</taxon>
        <taxon>Andropogoneae</taxon>
        <taxon>Tripsacinae</taxon>
        <taxon>Zea</taxon>
    </lineage>
</organism>
<gene>
    <name evidence="2" type="ORF">Zm00014a_020052</name>
</gene>
<dbReference type="EMBL" id="NCVQ01000004">
    <property type="protein sequence ID" value="PWZ31672.1"/>
    <property type="molecule type" value="Genomic_DNA"/>
</dbReference>
<dbReference type="AlphaFoldDB" id="A0A3L6FEQ3"/>
<evidence type="ECO:0000313" key="2">
    <source>
        <dbReference type="EMBL" id="PWZ31672.1"/>
    </source>
</evidence>
<protein>
    <submittedName>
        <fullName evidence="2">Uncharacterized protein</fullName>
    </submittedName>
</protein>
<dbReference type="ExpressionAtlas" id="A0A3L6FEQ3">
    <property type="expression patterns" value="baseline"/>
</dbReference>
<feature type="region of interest" description="Disordered" evidence="1">
    <location>
        <begin position="116"/>
        <end position="147"/>
    </location>
</feature>